<proteinExistence type="predicted"/>
<dbReference type="OrthoDB" id="9813903at2"/>
<keyword evidence="1" id="KW-0597">Phosphoprotein</keyword>
<feature type="domain" description="EAL" evidence="3">
    <location>
        <begin position="148"/>
        <end position="401"/>
    </location>
</feature>
<dbReference type="GO" id="GO:0071111">
    <property type="term" value="F:cyclic-guanylate-specific phosphodiesterase activity"/>
    <property type="evidence" value="ECO:0007669"/>
    <property type="project" value="InterPro"/>
</dbReference>
<dbReference type="Gene3D" id="3.40.50.2300">
    <property type="match status" value="1"/>
</dbReference>
<dbReference type="PROSITE" id="PS50110">
    <property type="entry name" value="RESPONSE_REGULATORY"/>
    <property type="match status" value="1"/>
</dbReference>
<dbReference type="InterPro" id="IPR011006">
    <property type="entry name" value="CheY-like_superfamily"/>
</dbReference>
<dbReference type="Gene3D" id="3.20.20.450">
    <property type="entry name" value="EAL domain"/>
    <property type="match status" value="1"/>
</dbReference>
<dbReference type="PANTHER" id="PTHR33121">
    <property type="entry name" value="CYCLIC DI-GMP PHOSPHODIESTERASE PDEF"/>
    <property type="match status" value="1"/>
</dbReference>
<dbReference type="EMBL" id="JWJG01000028">
    <property type="protein sequence ID" value="KIF80561.1"/>
    <property type="molecule type" value="Genomic_DNA"/>
</dbReference>
<accession>A0A0C2BR66</accession>
<evidence type="ECO:0000259" key="2">
    <source>
        <dbReference type="PROSITE" id="PS50110"/>
    </source>
</evidence>
<sequence>MNDRAPANIADLHFLVVEDDEFQRRWLTVMLAGLGAQHIAEAENGQVALGILQDRTRQIDISFVDLNMPGMDGIELMRHLANAEHQGAVVLVSALGSALLFSVETMSKAYGINLLGAFEKPATPEILQDVIRRYRPPHAHGTIKKALPVLRLEDILHGLQEQQFEPLFQPKVELATGKVRAVEAFARWRHPQYGLVPPAAFIPTLEACGHMDQLTSVVVEQSIAACRAWQDLGLMLSVSINLSASSLAEAGLVDKIVGLTTQYGIAPQDVTFEITELIAMTDVPVCLENLARLRMRGFGLSIDDFGTAHSNLQQLLRIPFLDLKIDRSFVAGAAHNTQMHLALSSCLELARKMRRNSVAVGVETREDWDLLRGLGCTYAQGYYIARPMERDAVPAWVEEWSQFF</sequence>
<dbReference type="PROSITE" id="PS50883">
    <property type="entry name" value="EAL"/>
    <property type="match status" value="1"/>
</dbReference>
<evidence type="ECO:0000259" key="3">
    <source>
        <dbReference type="PROSITE" id="PS50883"/>
    </source>
</evidence>
<name>A0A0C2BR66_9BURK</name>
<dbReference type="SMART" id="SM00052">
    <property type="entry name" value="EAL"/>
    <property type="match status" value="1"/>
</dbReference>
<feature type="domain" description="Response regulatory" evidence="2">
    <location>
        <begin position="13"/>
        <end position="135"/>
    </location>
</feature>
<dbReference type="InterPro" id="IPR050706">
    <property type="entry name" value="Cyclic-di-GMP_PDE-like"/>
</dbReference>
<organism evidence="4 5">
    <name type="scientific">Noviherbaspirillum autotrophicum</name>
    <dbReference type="NCBI Taxonomy" id="709839"/>
    <lineage>
        <taxon>Bacteria</taxon>
        <taxon>Pseudomonadati</taxon>
        <taxon>Pseudomonadota</taxon>
        <taxon>Betaproteobacteria</taxon>
        <taxon>Burkholderiales</taxon>
        <taxon>Oxalobacteraceae</taxon>
        <taxon>Noviherbaspirillum</taxon>
    </lineage>
</organism>
<dbReference type="InterPro" id="IPR001633">
    <property type="entry name" value="EAL_dom"/>
</dbReference>
<dbReference type="RefSeq" id="WP_040039464.1">
    <property type="nucleotide sequence ID" value="NZ_JWJG01000028.1"/>
</dbReference>
<dbReference type="STRING" id="709839.TSA66_06625"/>
<reference evidence="4 5" key="1">
    <citation type="submission" date="2014-12" db="EMBL/GenBank/DDBJ databases">
        <title>Denitrispirillum autotrophicum gen. nov., sp. nov., Denitrifying, Facultatively Autotrophic Bacteria Isolated from Rice Paddy Soil.</title>
        <authorList>
            <person name="Ishii S."/>
            <person name="Ashida N."/>
            <person name="Ohno H."/>
            <person name="Otsuka S."/>
            <person name="Yokota A."/>
            <person name="Senoo K."/>
        </authorList>
    </citation>
    <scope>NUCLEOTIDE SEQUENCE [LARGE SCALE GENOMIC DNA]</scope>
    <source>
        <strain evidence="4 5">TSA66</strain>
    </source>
</reference>
<feature type="modified residue" description="4-aspartylphosphate" evidence="1">
    <location>
        <position position="65"/>
    </location>
</feature>
<evidence type="ECO:0000313" key="5">
    <source>
        <dbReference type="Proteomes" id="UP000031572"/>
    </source>
</evidence>
<evidence type="ECO:0000256" key="1">
    <source>
        <dbReference type="PROSITE-ProRule" id="PRU00169"/>
    </source>
</evidence>
<evidence type="ECO:0000313" key="4">
    <source>
        <dbReference type="EMBL" id="KIF80561.1"/>
    </source>
</evidence>
<comment type="caution">
    <text evidence="4">The sequence shown here is derived from an EMBL/GenBank/DDBJ whole genome shotgun (WGS) entry which is preliminary data.</text>
</comment>
<dbReference type="Pfam" id="PF00072">
    <property type="entry name" value="Response_reg"/>
    <property type="match status" value="1"/>
</dbReference>
<keyword evidence="5" id="KW-1185">Reference proteome</keyword>
<dbReference type="SMART" id="SM00448">
    <property type="entry name" value="REC"/>
    <property type="match status" value="1"/>
</dbReference>
<dbReference type="InterPro" id="IPR035919">
    <property type="entry name" value="EAL_sf"/>
</dbReference>
<evidence type="ECO:0008006" key="6">
    <source>
        <dbReference type="Google" id="ProtNLM"/>
    </source>
</evidence>
<gene>
    <name evidence="4" type="ORF">TSA66_06625</name>
</gene>
<dbReference type="Proteomes" id="UP000031572">
    <property type="component" value="Unassembled WGS sequence"/>
</dbReference>
<dbReference type="SUPFAM" id="SSF52172">
    <property type="entry name" value="CheY-like"/>
    <property type="match status" value="1"/>
</dbReference>
<dbReference type="PANTHER" id="PTHR33121:SF79">
    <property type="entry name" value="CYCLIC DI-GMP PHOSPHODIESTERASE PDED-RELATED"/>
    <property type="match status" value="1"/>
</dbReference>
<dbReference type="CDD" id="cd01948">
    <property type="entry name" value="EAL"/>
    <property type="match status" value="1"/>
</dbReference>
<dbReference type="InterPro" id="IPR001789">
    <property type="entry name" value="Sig_transdc_resp-reg_receiver"/>
</dbReference>
<dbReference type="AlphaFoldDB" id="A0A0C2BR66"/>
<dbReference type="GO" id="GO:0000160">
    <property type="term" value="P:phosphorelay signal transduction system"/>
    <property type="evidence" value="ECO:0007669"/>
    <property type="project" value="InterPro"/>
</dbReference>
<dbReference type="SUPFAM" id="SSF141868">
    <property type="entry name" value="EAL domain-like"/>
    <property type="match status" value="1"/>
</dbReference>
<dbReference type="Pfam" id="PF00563">
    <property type="entry name" value="EAL"/>
    <property type="match status" value="1"/>
</dbReference>
<protein>
    <recommendedName>
        <fullName evidence="6">Oxygen sensor protein</fullName>
    </recommendedName>
</protein>